<evidence type="ECO:0000256" key="1">
    <source>
        <dbReference type="ARBA" id="ARBA00022460"/>
    </source>
</evidence>
<dbReference type="AlphaFoldDB" id="A0A1L8E4B4"/>
<dbReference type="PROSITE" id="PS51155">
    <property type="entry name" value="CHIT_BIND_RR_2"/>
    <property type="match status" value="1"/>
</dbReference>
<organism evidence="4">
    <name type="scientific">Nyssomyia neivai</name>
    <dbReference type="NCBI Taxonomy" id="330878"/>
    <lineage>
        <taxon>Eukaryota</taxon>
        <taxon>Metazoa</taxon>
        <taxon>Ecdysozoa</taxon>
        <taxon>Arthropoda</taxon>
        <taxon>Hexapoda</taxon>
        <taxon>Insecta</taxon>
        <taxon>Pterygota</taxon>
        <taxon>Neoptera</taxon>
        <taxon>Endopterygota</taxon>
        <taxon>Diptera</taxon>
        <taxon>Nematocera</taxon>
        <taxon>Psychodoidea</taxon>
        <taxon>Psychodidae</taxon>
        <taxon>Nyssomyia</taxon>
    </lineage>
</organism>
<feature type="chain" id="PRO_5012001668" evidence="3">
    <location>
        <begin position="17"/>
        <end position="263"/>
    </location>
</feature>
<dbReference type="PANTHER" id="PTHR10380">
    <property type="entry name" value="CUTICLE PROTEIN"/>
    <property type="match status" value="1"/>
</dbReference>
<accession>A0A1L8E4B4</accession>
<dbReference type="EMBL" id="GFDF01000699">
    <property type="protein sequence ID" value="JAV13385.1"/>
    <property type="molecule type" value="Transcribed_RNA"/>
</dbReference>
<reference evidence="4" key="1">
    <citation type="submission" date="2016-12" db="EMBL/GenBank/DDBJ databases">
        <title>An insight into the sialome and mialome of the sand fly, Nyssomyia neivai.</title>
        <authorList>
            <person name="Sebastian V."/>
            <person name="Goulart T.M."/>
            <person name="Oliveira W."/>
            <person name="Calvo E."/>
            <person name="Oliveira L.F."/>
            <person name="Pinto M.C."/>
            <person name="Rosselino A.M."/>
            <person name="Ribeiro J.M."/>
        </authorList>
    </citation>
    <scope>NUCLEOTIDE SEQUENCE</scope>
</reference>
<dbReference type="InterPro" id="IPR000618">
    <property type="entry name" value="Insect_cuticle"/>
</dbReference>
<dbReference type="PROSITE" id="PS00233">
    <property type="entry name" value="CHIT_BIND_RR_1"/>
    <property type="match status" value="1"/>
</dbReference>
<protein>
    <submittedName>
        <fullName evidence="4">Putative cuticular protein 111 rr-3 family</fullName>
    </submittedName>
</protein>
<dbReference type="Pfam" id="PF00379">
    <property type="entry name" value="Chitin_bind_4"/>
    <property type="match status" value="1"/>
</dbReference>
<evidence type="ECO:0000256" key="3">
    <source>
        <dbReference type="SAM" id="SignalP"/>
    </source>
</evidence>
<name>A0A1L8E4B4_9DIPT</name>
<proteinExistence type="predicted"/>
<evidence type="ECO:0000256" key="2">
    <source>
        <dbReference type="PROSITE-ProRule" id="PRU00497"/>
    </source>
</evidence>
<dbReference type="InterPro" id="IPR031311">
    <property type="entry name" value="CHIT_BIND_RR_consensus"/>
</dbReference>
<dbReference type="GO" id="GO:0062129">
    <property type="term" value="C:chitin-based extracellular matrix"/>
    <property type="evidence" value="ECO:0007669"/>
    <property type="project" value="TreeGrafter"/>
</dbReference>
<keyword evidence="3" id="KW-0732">Signal</keyword>
<sequence>MKVFVVLSALVAVAVAAPSGATFLAGPAIYAAAPLVSQYHSQDELGQYSYGYSGGPSAKTETKTFDGVTRGAYSYIDANGLLQSVEYTADPIHGFRAAATNLPVAPIDTGIAPEPVKDTPEVVAARAEHLAAIDEAKIKSVELPIVETKIVKEPEFIAPVTRLAAPIAAPLAAPVLLRASETIPTPLARFGYSYAAPAYYNYAAPYAFGYPGYTAYGSPFLPRVYRPWEFASGILPAPVTDTPEVAKAKEEHLATVVEAKSAQ</sequence>
<dbReference type="GO" id="GO:0008010">
    <property type="term" value="F:structural constituent of chitin-based larval cuticle"/>
    <property type="evidence" value="ECO:0007669"/>
    <property type="project" value="TreeGrafter"/>
</dbReference>
<dbReference type="InterPro" id="IPR050468">
    <property type="entry name" value="Cuticle_Struct_Prot"/>
</dbReference>
<evidence type="ECO:0000313" key="4">
    <source>
        <dbReference type="EMBL" id="JAV13385.1"/>
    </source>
</evidence>
<feature type="signal peptide" evidence="3">
    <location>
        <begin position="1"/>
        <end position="16"/>
    </location>
</feature>
<keyword evidence="1 2" id="KW-0193">Cuticle</keyword>
<dbReference type="PANTHER" id="PTHR10380:SF196">
    <property type="entry name" value="CUTICULAR PROTEIN 72EA"/>
    <property type="match status" value="1"/>
</dbReference>